<evidence type="ECO:0000256" key="1">
    <source>
        <dbReference type="SAM" id="SignalP"/>
    </source>
</evidence>
<evidence type="ECO:0000313" key="4">
    <source>
        <dbReference type="Proteomes" id="UP000826462"/>
    </source>
</evidence>
<protein>
    <submittedName>
        <fullName evidence="3">BON domain-containing protein</fullName>
    </submittedName>
</protein>
<dbReference type="EMBL" id="CP080096">
    <property type="protein sequence ID" value="QYD71570.1"/>
    <property type="molecule type" value="Genomic_DNA"/>
</dbReference>
<dbReference type="PROSITE" id="PS50914">
    <property type="entry name" value="BON"/>
    <property type="match status" value="1"/>
</dbReference>
<reference evidence="3 4" key="1">
    <citation type="submission" date="2021-07" db="EMBL/GenBank/DDBJ databases">
        <title>Paraburkholderia edwinii protects Aspergillus sp. from phenazines by acting as a toxin sponge.</title>
        <authorList>
            <person name="Dahlstrom K.M."/>
            <person name="Newman D.K."/>
        </authorList>
    </citation>
    <scope>NUCLEOTIDE SEQUENCE [LARGE SCALE GENOMIC DNA]</scope>
    <source>
        <strain evidence="3 4">Pe01</strain>
    </source>
</reference>
<keyword evidence="4" id="KW-1185">Reference proteome</keyword>
<dbReference type="InterPro" id="IPR007055">
    <property type="entry name" value="BON_dom"/>
</dbReference>
<name>A0ABX8UWI3_9BURK</name>
<dbReference type="Gene3D" id="3.30.1340.30">
    <property type="match status" value="1"/>
</dbReference>
<dbReference type="Pfam" id="PF04972">
    <property type="entry name" value="BON"/>
    <property type="match status" value="1"/>
</dbReference>
<sequence>MKCLTRALVIALFAMSPLASHAAANVSLIDTQPRADVVSVEDAPEPTDMDARHADHRLERKVRQALYRGKVDVTHVSILARNGRVTLIGGVPAQAMIQTAPTIAMNVPGVRSVDSELIRRPEQN</sequence>
<feature type="domain" description="BON" evidence="2">
    <location>
        <begin position="54"/>
        <end position="121"/>
    </location>
</feature>
<keyword evidence="1" id="KW-0732">Signal</keyword>
<gene>
    <name evidence="3" type="ORF">KZJ38_31685</name>
</gene>
<dbReference type="RefSeq" id="WP_219800998.1">
    <property type="nucleotide sequence ID" value="NZ_CP080096.1"/>
</dbReference>
<feature type="chain" id="PRO_5046838419" evidence="1">
    <location>
        <begin position="23"/>
        <end position="124"/>
    </location>
</feature>
<evidence type="ECO:0000259" key="2">
    <source>
        <dbReference type="PROSITE" id="PS50914"/>
    </source>
</evidence>
<evidence type="ECO:0000313" key="3">
    <source>
        <dbReference type="EMBL" id="QYD71570.1"/>
    </source>
</evidence>
<organism evidence="3 4">
    <name type="scientific">Paraburkholderia edwinii</name>
    <dbReference type="NCBI Taxonomy" id="2861782"/>
    <lineage>
        <taxon>Bacteria</taxon>
        <taxon>Pseudomonadati</taxon>
        <taxon>Pseudomonadota</taxon>
        <taxon>Betaproteobacteria</taxon>
        <taxon>Burkholderiales</taxon>
        <taxon>Burkholderiaceae</taxon>
        <taxon>Paraburkholderia</taxon>
    </lineage>
</organism>
<accession>A0ABX8UWI3</accession>
<proteinExistence type="predicted"/>
<feature type="signal peptide" evidence="1">
    <location>
        <begin position="1"/>
        <end position="22"/>
    </location>
</feature>
<dbReference type="Proteomes" id="UP000826462">
    <property type="component" value="Chromosome 2"/>
</dbReference>